<dbReference type="Pfam" id="PF00892">
    <property type="entry name" value="EamA"/>
    <property type="match status" value="2"/>
</dbReference>
<gene>
    <name evidence="8" type="ORF">O9570_29970</name>
</gene>
<dbReference type="eggNOG" id="COG0697">
    <property type="taxonomic scope" value="Bacteria"/>
</dbReference>
<keyword evidence="3 6" id="KW-0812">Transmembrane</keyword>
<feature type="transmembrane region" description="Helical" evidence="6">
    <location>
        <begin position="267"/>
        <end position="284"/>
    </location>
</feature>
<feature type="domain" description="EamA" evidence="7">
    <location>
        <begin position="19"/>
        <end position="158"/>
    </location>
</feature>
<dbReference type="GO" id="GO:0005886">
    <property type="term" value="C:plasma membrane"/>
    <property type="evidence" value="ECO:0007669"/>
    <property type="project" value="UniProtKB-SubCell"/>
</dbReference>
<dbReference type="EMBL" id="JAPZVI010000048">
    <property type="protein sequence ID" value="MCZ8405709.1"/>
    <property type="molecule type" value="Genomic_DNA"/>
</dbReference>
<feature type="transmembrane region" description="Helical" evidence="6">
    <location>
        <begin position="290"/>
        <end position="312"/>
    </location>
</feature>
<dbReference type="AlphaFoldDB" id="A0A0D6H1Q3"/>
<keyword evidence="2" id="KW-1003">Cell membrane</keyword>
<dbReference type="Proteomes" id="UP001141992">
    <property type="component" value="Unassembled WGS sequence"/>
</dbReference>
<comment type="subcellular location">
    <subcellularLocation>
        <location evidence="1">Cell membrane</location>
        <topology evidence="1">Multi-pass membrane protein</topology>
    </subcellularLocation>
</comment>
<reference evidence="8" key="1">
    <citation type="submission" date="2022-12" db="EMBL/GenBank/DDBJ databases">
        <authorList>
            <person name="Voronina O.L."/>
            <person name="Kunda M.S."/>
            <person name="Ryzhova N."/>
            <person name="Aksenova E.I."/>
        </authorList>
    </citation>
    <scope>NUCLEOTIDE SEQUENCE</scope>
    <source>
        <strain evidence="8">SCCH136:Ach223948</strain>
    </source>
</reference>
<keyword evidence="5 6" id="KW-0472">Membrane</keyword>
<evidence type="ECO:0000313" key="8">
    <source>
        <dbReference type="EMBL" id="MCZ8405709.1"/>
    </source>
</evidence>
<evidence type="ECO:0000256" key="1">
    <source>
        <dbReference type="ARBA" id="ARBA00004651"/>
    </source>
</evidence>
<evidence type="ECO:0000313" key="9">
    <source>
        <dbReference type="Proteomes" id="UP001141992"/>
    </source>
</evidence>
<dbReference type="InterPro" id="IPR037185">
    <property type="entry name" value="EmrE-like"/>
</dbReference>
<dbReference type="RefSeq" id="WP_006387804.1">
    <property type="nucleotide sequence ID" value="NZ_CAXONT010000093.1"/>
</dbReference>
<evidence type="ECO:0000256" key="3">
    <source>
        <dbReference type="ARBA" id="ARBA00022692"/>
    </source>
</evidence>
<feature type="transmembrane region" description="Helical" evidence="6">
    <location>
        <begin position="47"/>
        <end position="68"/>
    </location>
</feature>
<evidence type="ECO:0000259" key="7">
    <source>
        <dbReference type="Pfam" id="PF00892"/>
    </source>
</evidence>
<protein>
    <submittedName>
        <fullName evidence="8">DMT family transporter</fullName>
    </submittedName>
</protein>
<dbReference type="PANTHER" id="PTHR42920:SF5">
    <property type="entry name" value="EAMA DOMAIN-CONTAINING PROTEIN"/>
    <property type="match status" value="1"/>
</dbReference>
<evidence type="ECO:0000256" key="2">
    <source>
        <dbReference type="ARBA" id="ARBA00022475"/>
    </source>
</evidence>
<sequence>MNRIAKLLPVSRPSSRAAGFFMAALGAILFSAKAIVVKFTYRYGIDAVTLIAFRMLFAMPFFAAVAWHQSRLAARGEIVVMTWKERLQVCLLGLLGYYLSSFLDFLGLRYITASLERLILFLSPSLVVLISAFWFKRPVERRQWLAMTLSYAGVVLVFAHDLSFGGSAEVLSGSLFVFGSALSYSVYLICSGELIKRVGPTRLVAYAMLVSCVACIVQFFVIHPASVLVQPMGVYGYSIIHATLNTVVPVFMLMWAVALIGAPTASLLGMLGPVSVLFLASWFLQEPITVWQMAGTALVLAGVFVLMGGGAARPSPAAPGGNAAPR</sequence>
<dbReference type="KEGG" id="axx:ERS451415_01931"/>
<dbReference type="GeneID" id="75275838"/>
<feature type="transmembrane region" description="Helical" evidence="6">
    <location>
        <begin position="118"/>
        <end position="135"/>
    </location>
</feature>
<organism evidence="8 9">
    <name type="scientific">Alcaligenes xylosoxydans xylosoxydans</name>
    <name type="common">Achromobacter xylosoxidans</name>
    <dbReference type="NCBI Taxonomy" id="85698"/>
    <lineage>
        <taxon>Bacteria</taxon>
        <taxon>Pseudomonadati</taxon>
        <taxon>Pseudomonadota</taxon>
        <taxon>Betaproteobacteria</taxon>
        <taxon>Burkholderiales</taxon>
        <taxon>Alcaligenaceae</taxon>
        <taxon>Achromobacter</taxon>
    </lineage>
</organism>
<proteinExistence type="predicted"/>
<accession>A0A0D6H1Q3</accession>
<feature type="transmembrane region" description="Helical" evidence="6">
    <location>
        <begin position="203"/>
        <end position="222"/>
    </location>
</feature>
<feature type="domain" description="EamA" evidence="7">
    <location>
        <begin position="172"/>
        <end position="307"/>
    </location>
</feature>
<evidence type="ECO:0000256" key="4">
    <source>
        <dbReference type="ARBA" id="ARBA00022989"/>
    </source>
</evidence>
<keyword evidence="4 6" id="KW-1133">Transmembrane helix</keyword>
<dbReference type="PANTHER" id="PTHR42920">
    <property type="entry name" value="OS03G0707200 PROTEIN-RELATED"/>
    <property type="match status" value="1"/>
</dbReference>
<evidence type="ECO:0000256" key="5">
    <source>
        <dbReference type="ARBA" id="ARBA00023136"/>
    </source>
</evidence>
<name>A0A0D6H1Q3_ALCXX</name>
<evidence type="ECO:0000256" key="6">
    <source>
        <dbReference type="SAM" id="Phobius"/>
    </source>
</evidence>
<dbReference type="InterPro" id="IPR000620">
    <property type="entry name" value="EamA_dom"/>
</dbReference>
<comment type="caution">
    <text evidence="8">The sequence shown here is derived from an EMBL/GenBank/DDBJ whole genome shotgun (WGS) entry which is preliminary data.</text>
</comment>
<feature type="transmembrane region" description="Helical" evidence="6">
    <location>
        <begin position="89"/>
        <end position="112"/>
    </location>
</feature>
<feature type="transmembrane region" description="Helical" evidence="6">
    <location>
        <begin position="20"/>
        <end position="41"/>
    </location>
</feature>
<feature type="transmembrane region" description="Helical" evidence="6">
    <location>
        <begin position="234"/>
        <end position="260"/>
    </location>
</feature>
<dbReference type="SUPFAM" id="SSF103481">
    <property type="entry name" value="Multidrug resistance efflux transporter EmrE"/>
    <property type="match status" value="2"/>
</dbReference>
<feature type="transmembrane region" description="Helical" evidence="6">
    <location>
        <begin position="170"/>
        <end position="191"/>
    </location>
</feature>
<dbReference type="InterPro" id="IPR051258">
    <property type="entry name" value="Diverse_Substrate_Transporter"/>
</dbReference>